<evidence type="ECO:0000313" key="2">
    <source>
        <dbReference type="Proteomes" id="UP000789342"/>
    </source>
</evidence>
<accession>A0A9N9JPD9</accession>
<organism evidence="1 2">
    <name type="scientific">Acaulospora morrowiae</name>
    <dbReference type="NCBI Taxonomy" id="94023"/>
    <lineage>
        <taxon>Eukaryota</taxon>
        <taxon>Fungi</taxon>
        <taxon>Fungi incertae sedis</taxon>
        <taxon>Mucoromycota</taxon>
        <taxon>Glomeromycotina</taxon>
        <taxon>Glomeromycetes</taxon>
        <taxon>Diversisporales</taxon>
        <taxon>Acaulosporaceae</taxon>
        <taxon>Acaulospora</taxon>
    </lineage>
</organism>
<reference evidence="1" key="1">
    <citation type="submission" date="2021-06" db="EMBL/GenBank/DDBJ databases">
        <authorList>
            <person name="Kallberg Y."/>
            <person name="Tangrot J."/>
            <person name="Rosling A."/>
        </authorList>
    </citation>
    <scope>NUCLEOTIDE SEQUENCE</scope>
    <source>
        <strain evidence="1">CL551</strain>
    </source>
</reference>
<dbReference type="AlphaFoldDB" id="A0A9N9JPD9"/>
<protein>
    <submittedName>
        <fullName evidence="1">14161_t:CDS:1</fullName>
    </submittedName>
</protein>
<name>A0A9N9JPD9_9GLOM</name>
<dbReference type="Proteomes" id="UP000789342">
    <property type="component" value="Unassembled WGS sequence"/>
</dbReference>
<gene>
    <name evidence="1" type="ORF">AMORRO_LOCUS17927</name>
</gene>
<evidence type="ECO:0000313" key="1">
    <source>
        <dbReference type="EMBL" id="CAG8788395.1"/>
    </source>
</evidence>
<keyword evidence="2" id="KW-1185">Reference proteome</keyword>
<dbReference type="EMBL" id="CAJVPV010058950">
    <property type="protein sequence ID" value="CAG8788395.1"/>
    <property type="molecule type" value="Genomic_DNA"/>
</dbReference>
<proteinExistence type="predicted"/>
<comment type="caution">
    <text evidence="1">The sequence shown here is derived from an EMBL/GenBank/DDBJ whole genome shotgun (WGS) entry which is preliminary data.</text>
</comment>
<feature type="non-terminal residue" evidence="1">
    <location>
        <position position="1"/>
    </location>
</feature>
<sequence>NPIIYIAKERGVTWVSLSGPSVRGQTLWEITTRSSAYGKVIRLDLYDVTVFK</sequence>
<feature type="non-terminal residue" evidence="1">
    <location>
        <position position="52"/>
    </location>
</feature>